<feature type="binding site" evidence="14 15">
    <location>
        <position position="110"/>
    </location>
    <ligand>
        <name>a divalent metal cation</name>
        <dbReference type="ChEBI" id="CHEBI:60240"/>
    </ligand>
</feature>
<dbReference type="InterPro" id="IPR036397">
    <property type="entry name" value="RNaseH_sf"/>
</dbReference>
<evidence type="ECO:0000256" key="11">
    <source>
        <dbReference type="ARBA" id="ARBA00022759"/>
    </source>
</evidence>
<comment type="subcellular location">
    <subcellularLocation>
        <location evidence="4 14">Cytoplasm</location>
    </subcellularLocation>
</comment>
<dbReference type="GO" id="GO:0005737">
    <property type="term" value="C:cytoplasm"/>
    <property type="evidence" value="ECO:0007669"/>
    <property type="project" value="UniProtKB-SubCell"/>
</dbReference>
<dbReference type="CDD" id="cd07182">
    <property type="entry name" value="RNase_HII_bacteria_HII_like"/>
    <property type="match status" value="1"/>
</dbReference>
<dbReference type="InterPro" id="IPR012337">
    <property type="entry name" value="RNaseH-like_sf"/>
</dbReference>
<keyword evidence="19" id="KW-1185">Reference proteome</keyword>
<evidence type="ECO:0000259" key="17">
    <source>
        <dbReference type="PROSITE" id="PS51975"/>
    </source>
</evidence>
<dbReference type="PANTHER" id="PTHR10954">
    <property type="entry name" value="RIBONUCLEASE H2 SUBUNIT A"/>
    <property type="match status" value="1"/>
</dbReference>
<gene>
    <name evidence="14 18" type="primary">rnhB</name>
    <name evidence="18" type="ORF">NCTC11532_01656</name>
</gene>
<evidence type="ECO:0000256" key="12">
    <source>
        <dbReference type="ARBA" id="ARBA00022801"/>
    </source>
</evidence>
<evidence type="ECO:0000313" key="18">
    <source>
        <dbReference type="EMBL" id="STY29470.1"/>
    </source>
</evidence>
<reference evidence="18 19" key="1">
    <citation type="submission" date="2018-06" db="EMBL/GenBank/DDBJ databases">
        <authorList>
            <consortium name="Pathogen Informatics"/>
            <person name="Doyle S."/>
        </authorList>
    </citation>
    <scope>NUCLEOTIDE SEQUENCE [LARGE SCALE GENOMIC DNA]</scope>
    <source>
        <strain evidence="18 19">NCTC11532</strain>
    </source>
</reference>
<comment type="cofactor">
    <cofactor evidence="14 15">
        <name>Mn(2+)</name>
        <dbReference type="ChEBI" id="CHEBI:29035"/>
    </cofactor>
    <cofactor evidence="14 15">
        <name>Mg(2+)</name>
        <dbReference type="ChEBI" id="CHEBI:18420"/>
    </cofactor>
    <text evidence="14 15">Manganese or magnesium. Binds 1 divalent metal ion per monomer in the absence of substrate. May bind a second metal ion after substrate binding.</text>
</comment>
<keyword evidence="12 14" id="KW-0378">Hydrolase</keyword>
<evidence type="ECO:0000256" key="13">
    <source>
        <dbReference type="ARBA" id="ARBA00023211"/>
    </source>
</evidence>
<keyword evidence="9 14" id="KW-0540">Nuclease</keyword>
<evidence type="ECO:0000256" key="1">
    <source>
        <dbReference type="ARBA" id="ARBA00000077"/>
    </source>
</evidence>
<dbReference type="Gene3D" id="3.30.420.10">
    <property type="entry name" value="Ribonuclease H-like superfamily/Ribonuclease H"/>
    <property type="match status" value="1"/>
</dbReference>
<keyword evidence="10 14" id="KW-0479">Metal-binding</keyword>
<evidence type="ECO:0000313" key="19">
    <source>
        <dbReference type="Proteomes" id="UP000255297"/>
    </source>
</evidence>
<evidence type="ECO:0000256" key="4">
    <source>
        <dbReference type="ARBA" id="ARBA00004496"/>
    </source>
</evidence>
<evidence type="ECO:0000256" key="6">
    <source>
        <dbReference type="ARBA" id="ARBA00012180"/>
    </source>
</evidence>
<dbReference type="PANTHER" id="PTHR10954:SF18">
    <property type="entry name" value="RIBONUCLEASE HII"/>
    <property type="match status" value="1"/>
</dbReference>
<dbReference type="PROSITE" id="PS51975">
    <property type="entry name" value="RNASE_H_2"/>
    <property type="match status" value="1"/>
</dbReference>
<evidence type="ECO:0000256" key="10">
    <source>
        <dbReference type="ARBA" id="ARBA00022723"/>
    </source>
</evidence>
<dbReference type="GO" id="GO:0003723">
    <property type="term" value="F:RNA binding"/>
    <property type="evidence" value="ECO:0007669"/>
    <property type="project" value="UniProtKB-UniRule"/>
</dbReference>
<dbReference type="HAMAP" id="MF_00052_B">
    <property type="entry name" value="RNase_HII_B"/>
    <property type="match status" value="1"/>
</dbReference>
<evidence type="ECO:0000256" key="5">
    <source>
        <dbReference type="ARBA" id="ARBA00007383"/>
    </source>
</evidence>
<dbReference type="FunFam" id="3.30.420.10:FF:000006">
    <property type="entry name" value="Ribonuclease HII"/>
    <property type="match status" value="1"/>
</dbReference>
<feature type="domain" description="RNase H type-2" evidence="17">
    <location>
        <begin position="14"/>
        <end position="199"/>
    </location>
</feature>
<dbReference type="AlphaFoldDB" id="A0A378LT01"/>
<keyword evidence="8 14" id="KW-0963">Cytoplasm</keyword>
<evidence type="ECO:0000256" key="3">
    <source>
        <dbReference type="ARBA" id="ARBA00004065"/>
    </source>
</evidence>
<dbReference type="GO" id="GO:0004523">
    <property type="term" value="F:RNA-DNA hybrid ribonuclease activity"/>
    <property type="evidence" value="ECO:0007669"/>
    <property type="project" value="UniProtKB-UniRule"/>
</dbReference>
<dbReference type="GO" id="GO:0032299">
    <property type="term" value="C:ribonuclease H2 complex"/>
    <property type="evidence" value="ECO:0007669"/>
    <property type="project" value="TreeGrafter"/>
</dbReference>
<accession>A0A378LT01</accession>
<evidence type="ECO:0000256" key="9">
    <source>
        <dbReference type="ARBA" id="ARBA00022722"/>
    </source>
</evidence>
<comment type="function">
    <text evidence="3 14 16">Endonuclease that specifically degrades the RNA of RNA-DNA hybrids.</text>
</comment>
<dbReference type="InterPro" id="IPR001352">
    <property type="entry name" value="RNase_HII/HIII"/>
</dbReference>
<dbReference type="GO" id="GO:0006298">
    <property type="term" value="P:mismatch repair"/>
    <property type="evidence" value="ECO:0007669"/>
    <property type="project" value="TreeGrafter"/>
</dbReference>
<dbReference type="NCBIfam" id="NF000596">
    <property type="entry name" value="PRK00015.1-4"/>
    <property type="match status" value="1"/>
</dbReference>
<dbReference type="EMBL" id="UGPB01000001">
    <property type="protein sequence ID" value="STY29470.1"/>
    <property type="molecule type" value="Genomic_DNA"/>
</dbReference>
<dbReference type="SUPFAM" id="SSF53098">
    <property type="entry name" value="Ribonuclease H-like"/>
    <property type="match status" value="1"/>
</dbReference>
<comment type="catalytic activity">
    <reaction evidence="1 14 15 16">
        <text>Endonucleolytic cleavage to 5'-phosphomonoester.</text>
        <dbReference type="EC" id="3.1.26.4"/>
    </reaction>
</comment>
<keyword evidence="13 14" id="KW-0464">Manganese</keyword>
<dbReference type="GO" id="GO:0043137">
    <property type="term" value="P:DNA replication, removal of RNA primer"/>
    <property type="evidence" value="ECO:0007669"/>
    <property type="project" value="TreeGrafter"/>
</dbReference>
<dbReference type="NCBIfam" id="NF000595">
    <property type="entry name" value="PRK00015.1-3"/>
    <property type="match status" value="1"/>
</dbReference>
<sequence length="199" mass="21521">MNTLVLNQWNKNIMLIAGVDEVGRGPLAGAVVTAAVILRDPIEGLADSKKLTAKKRELLSIQIKEKAIAYAYGRAEVDEIESLNIHHATLLAMRRAVEALPISPNQVLVDGKHTPLLNIPCKAIVQGDDLIPAISAASILAKVLRDAEMVALDAVYPGYGFADHKGYATVAHREALTRLGPCKIHRRNFEHVASLLQVG</sequence>
<comment type="cofactor">
    <cofactor evidence="2">
        <name>Mg(2+)</name>
        <dbReference type="ChEBI" id="CHEBI:18420"/>
    </cofactor>
</comment>
<evidence type="ECO:0000256" key="14">
    <source>
        <dbReference type="HAMAP-Rule" id="MF_00052"/>
    </source>
</evidence>
<organism evidence="18 19">
    <name type="scientific">Legionella wadsworthii</name>
    <dbReference type="NCBI Taxonomy" id="28088"/>
    <lineage>
        <taxon>Bacteria</taxon>
        <taxon>Pseudomonadati</taxon>
        <taxon>Pseudomonadota</taxon>
        <taxon>Gammaproteobacteria</taxon>
        <taxon>Legionellales</taxon>
        <taxon>Legionellaceae</taxon>
        <taxon>Legionella</taxon>
    </lineage>
</organism>
<comment type="similarity">
    <text evidence="5 14 16">Belongs to the RNase HII family.</text>
</comment>
<evidence type="ECO:0000256" key="2">
    <source>
        <dbReference type="ARBA" id="ARBA00001946"/>
    </source>
</evidence>
<feature type="binding site" evidence="14 15">
    <location>
        <position position="21"/>
    </location>
    <ligand>
        <name>a divalent metal cation</name>
        <dbReference type="ChEBI" id="CHEBI:60240"/>
    </ligand>
</feature>
<evidence type="ECO:0000256" key="15">
    <source>
        <dbReference type="PROSITE-ProRule" id="PRU01319"/>
    </source>
</evidence>
<proteinExistence type="inferred from homology"/>
<protein>
    <recommendedName>
        <fullName evidence="7 14">Ribonuclease HII</fullName>
        <shortName evidence="14">RNase HII</shortName>
        <ecNumber evidence="6 14">3.1.26.4</ecNumber>
    </recommendedName>
</protein>
<feature type="binding site" evidence="14 15">
    <location>
        <position position="20"/>
    </location>
    <ligand>
        <name>a divalent metal cation</name>
        <dbReference type="ChEBI" id="CHEBI:60240"/>
    </ligand>
</feature>
<dbReference type="InterPro" id="IPR024567">
    <property type="entry name" value="RNase_HII/HIII_dom"/>
</dbReference>
<evidence type="ECO:0000256" key="16">
    <source>
        <dbReference type="RuleBase" id="RU003515"/>
    </source>
</evidence>
<dbReference type="EC" id="3.1.26.4" evidence="6 14"/>
<evidence type="ECO:0000256" key="8">
    <source>
        <dbReference type="ARBA" id="ARBA00022490"/>
    </source>
</evidence>
<dbReference type="Proteomes" id="UP000255297">
    <property type="component" value="Unassembled WGS sequence"/>
</dbReference>
<dbReference type="GO" id="GO:0030145">
    <property type="term" value="F:manganese ion binding"/>
    <property type="evidence" value="ECO:0007669"/>
    <property type="project" value="UniProtKB-UniRule"/>
</dbReference>
<keyword evidence="11 14" id="KW-0255">Endonuclease</keyword>
<dbReference type="STRING" id="1122170.GCA_000701265_00831"/>
<name>A0A378LT01_9GAMM</name>
<dbReference type="InterPro" id="IPR022898">
    <property type="entry name" value="RNase_HII"/>
</dbReference>
<evidence type="ECO:0000256" key="7">
    <source>
        <dbReference type="ARBA" id="ARBA00019179"/>
    </source>
</evidence>
<dbReference type="Pfam" id="PF01351">
    <property type="entry name" value="RNase_HII"/>
    <property type="match status" value="1"/>
</dbReference>